<reference evidence="2" key="2">
    <citation type="submission" date="2019-01" db="EMBL/GenBank/DDBJ databases">
        <authorList>
            <person name="Graves T."/>
            <person name="Eichler E.E."/>
            <person name="Wilson R.K."/>
        </authorList>
    </citation>
    <scope>NUCLEOTIDE SEQUENCE [LARGE SCALE GENOMIC DNA]</scope>
    <source>
        <strain evidence="2">17573</strain>
    </source>
</reference>
<dbReference type="Bgee" id="ENSMMUG00000045065">
    <property type="expression patterns" value="Expressed in adipose tissue and 17 other cell types or tissues"/>
</dbReference>
<feature type="compositionally biased region" description="Basic and acidic residues" evidence="1">
    <location>
        <begin position="56"/>
        <end position="83"/>
    </location>
</feature>
<accession>A0A1D5R4S2</accession>
<feature type="region of interest" description="Disordered" evidence="1">
    <location>
        <begin position="41"/>
        <end position="135"/>
    </location>
</feature>
<sequence>MAPGRDEEQRALHEAGAVRGGVRVGAQALLVVGVLQRQAAAQHLHEHPPKLPRGHRVQERVDDRAEVEERVREGEEDHVRPEVGPRPVVLGFGGSHDPPNLVGHPAYGQCHNNQPWADMSRRERQKREKHSMRTQ</sequence>
<dbReference type="GeneTree" id="ENSGT01030000235139"/>
<dbReference type="VEuPathDB" id="HostDB:ENSMMUG00000045065"/>
<keyword evidence="3" id="KW-1185">Reference proteome</keyword>
<dbReference type="Ensembl" id="ENSMMUT00000063343.2">
    <property type="protein sequence ID" value="ENSMMUP00000055308.2"/>
    <property type="gene ID" value="ENSMMUG00000045065.2"/>
</dbReference>
<name>A0A1D5R4S2_MACMU</name>
<evidence type="ECO:0000313" key="3">
    <source>
        <dbReference type="Proteomes" id="UP000006718"/>
    </source>
</evidence>
<dbReference type="AlphaFoldDB" id="A0A1D5R4S2"/>
<protein>
    <submittedName>
        <fullName evidence="2">Uncharacterized protein</fullName>
    </submittedName>
</protein>
<evidence type="ECO:0000256" key="1">
    <source>
        <dbReference type="SAM" id="MobiDB-lite"/>
    </source>
</evidence>
<dbReference type="OMA" id="FPRAWST"/>
<organism evidence="2 3">
    <name type="scientific">Macaca mulatta</name>
    <name type="common">Rhesus macaque</name>
    <dbReference type="NCBI Taxonomy" id="9544"/>
    <lineage>
        <taxon>Eukaryota</taxon>
        <taxon>Metazoa</taxon>
        <taxon>Chordata</taxon>
        <taxon>Craniata</taxon>
        <taxon>Vertebrata</taxon>
        <taxon>Euteleostomi</taxon>
        <taxon>Mammalia</taxon>
        <taxon>Eutheria</taxon>
        <taxon>Euarchontoglires</taxon>
        <taxon>Primates</taxon>
        <taxon>Haplorrhini</taxon>
        <taxon>Catarrhini</taxon>
        <taxon>Cercopithecidae</taxon>
        <taxon>Cercopithecinae</taxon>
        <taxon>Macaca</taxon>
    </lineage>
</organism>
<dbReference type="InParanoid" id="A0A1D5R4S2"/>
<evidence type="ECO:0000313" key="2">
    <source>
        <dbReference type="Ensembl" id="ENSMMUP00000055308.2"/>
    </source>
</evidence>
<reference evidence="2" key="4">
    <citation type="submission" date="2025-09" db="UniProtKB">
        <authorList>
            <consortium name="Ensembl"/>
        </authorList>
    </citation>
    <scope>IDENTIFICATION</scope>
    <source>
        <strain evidence="2">17573</strain>
    </source>
</reference>
<proteinExistence type="predicted"/>
<reference evidence="3" key="1">
    <citation type="journal article" date="2007" name="Science">
        <title>Evolutionary and biomedical insights from the rhesus macaque genome.</title>
        <authorList>
            <person name="Gibbs R.A."/>
            <person name="Rogers J."/>
            <person name="Katze M.G."/>
            <person name="Bumgarner R."/>
            <person name="Weinstock G.M."/>
            <person name="Mardis E.R."/>
            <person name="Remington K.A."/>
            <person name="Strausberg R.L."/>
            <person name="Venter J.C."/>
            <person name="Wilson R.K."/>
            <person name="Batzer M.A."/>
            <person name="Bustamante C.D."/>
            <person name="Eichler E.E."/>
            <person name="Hahn M.W."/>
            <person name="Hardison R.C."/>
            <person name="Makova K.D."/>
            <person name="Miller W."/>
            <person name="Milosavljevic A."/>
            <person name="Palermo R.E."/>
            <person name="Siepel A."/>
            <person name="Sikela J.M."/>
            <person name="Attaway T."/>
            <person name="Bell S."/>
            <person name="Bernard K.E."/>
            <person name="Buhay C.J."/>
            <person name="Chandrabose M.N."/>
            <person name="Dao M."/>
            <person name="Davis C."/>
            <person name="Delehaunty K.D."/>
            <person name="Ding Y."/>
            <person name="Dinh H.H."/>
            <person name="Dugan-Rocha S."/>
            <person name="Fulton L.A."/>
            <person name="Gabisi R.A."/>
            <person name="Garner T.T."/>
            <person name="Godfrey J."/>
            <person name="Hawes A.C."/>
            <person name="Hernandez J."/>
            <person name="Hines S."/>
            <person name="Holder M."/>
            <person name="Hume J."/>
            <person name="Jhangiani S.N."/>
            <person name="Joshi V."/>
            <person name="Khan Z.M."/>
            <person name="Kirkness E.F."/>
            <person name="Cree A."/>
            <person name="Fowler R.G."/>
            <person name="Lee S."/>
            <person name="Lewis L.R."/>
            <person name="Li Z."/>
            <person name="Liu Y.-S."/>
            <person name="Moore S.M."/>
            <person name="Muzny D."/>
            <person name="Nazareth L.V."/>
            <person name="Ngo D.N."/>
            <person name="Okwuonu G.O."/>
            <person name="Pai G."/>
            <person name="Parker D."/>
            <person name="Paul H.A."/>
            <person name="Pfannkoch C."/>
            <person name="Pohl C.S."/>
            <person name="Rogers Y.-H.C."/>
            <person name="Ruiz S.J."/>
            <person name="Sabo A."/>
            <person name="Santibanez J."/>
            <person name="Schneider B.W."/>
            <person name="Smith S.M."/>
            <person name="Sodergren E."/>
            <person name="Svatek A.F."/>
            <person name="Utterback T.R."/>
            <person name="Vattathil S."/>
            <person name="Warren W."/>
            <person name="White C.S."/>
            <person name="Chinwalla A.T."/>
            <person name="Feng Y."/>
            <person name="Halpern A.L."/>
            <person name="Hillier L.W."/>
            <person name="Huang X."/>
            <person name="Minx P."/>
            <person name="Nelson J.O."/>
            <person name="Pepin K.H."/>
            <person name="Qin X."/>
            <person name="Sutton G.G."/>
            <person name="Venter E."/>
            <person name="Walenz B.P."/>
            <person name="Wallis J.W."/>
            <person name="Worley K.C."/>
            <person name="Yang S.-P."/>
            <person name="Jones S.M."/>
            <person name="Marra M.A."/>
            <person name="Rocchi M."/>
            <person name="Schein J.E."/>
            <person name="Baertsch R."/>
            <person name="Clarke L."/>
            <person name="Csuros M."/>
            <person name="Glasscock J."/>
            <person name="Harris R.A."/>
            <person name="Havlak P."/>
            <person name="Jackson A.R."/>
            <person name="Jiang H."/>
            <person name="Liu Y."/>
            <person name="Messina D.N."/>
            <person name="Shen Y."/>
            <person name="Song H.X.-Z."/>
            <person name="Wylie T."/>
            <person name="Zhang L."/>
            <person name="Birney E."/>
            <person name="Han K."/>
            <person name="Konkel M.K."/>
            <person name="Lee J."/>
            <person name="Smit A.F.A."/>
            <person name="Ullmer B."/>
            <person name="Wang H."/>
            <person name="Xing J."/>
            <person name="Burhans R."/>
            <person name="Cheng Z."/>
            <person name="Karro J.E."/>
            <person name="Ma J."/>
            <person name="Raney B."/>
            <person name="She X."/>
            <person name="Cox M.J."/>
            <person name="Demuth J.P."/>
            <person name="Dumas L.J."/>
            <person name="Han S.-G."/>
            <person name="Hopkins J."/>
            <person name="Karimpour-Fard A."/>
            <person name="Kim Y.H."/>
            <person name="Pollack J.R."/>
            <person name="Vinar T."/>
            <person name="Addo-Quaye C."/>
            <person name="Degenhardt J."/>
            <person name="Denby A."/>
            <person name="Hubisz M.J."/>
            <person name="Indap A."/>
            <person name="Kosiol C."/>
            <person name="Lahn B.T."/>
            <person name="Lawson H.A."/>
            <person name="Marklein A."/>
            <person name="Nielsen R."/>
            <person name="Vallender E.J."/>
            <person name="Clark A.G."/>
            <person name="Ferguson B."/>
            <person name="Hernandez R.D."/>
            <person name="Hirani K."/>
            <person name="Kehrer-Sawatzki H."/>
            <person name="Kolb J."/>
            <person name="Patil S."/>
            <person name="Pu L.-L."/>
            <person name="Ren Y."/>
            <person name="Smith D.G."/>
            <person name="Wheeler D.A."/>
            <person name="Schenck I."/>
            <person name="Ball E.V."/>
            <person name="Chen R."/>
            <person name="Cooper D.N."/>
            <person name="Giardine B."/>
            <person name="Hsu F."/>
            <person name="Kent W.J."/>
            <person name="Lesk A."/>
            <person name="Nelson D.L."/>
            <person name="O'brien W.E."/>
            <person name="Pruefer K."/>
            <person name="Stenson P.D."/>
            <person name="Wallace J.C."/>
            <person name="Ke H."/>
            <person name="Liu X.-M."/>
            <person name="Wang P."/>
            <person name="Xiang A.P."/>
            <person name="Yang F."/>
            <person name="Barber G.P."/>
            <person name="Haussler D."/>
            <person name="Karolchik D."/>
            <person name="Kern A.D."/>
            <person name="Kuhn R.M."/>
            <person name="Smith K.E."/>
            <person name="Zwieg A.S."/>
        </authorList>
    </citation>
    <scope>NUCLEOTIDE SEQUENCE [LARGE SCALE GENOMIC DNA]</scope>
    <source>
        <strain evidence="3">17573</strain>
    </source>
</reference>
<dbReference type="Proteomes" id="UP000006718">
    <property type="component" value="Chromosome 12"/>
</dbReference>
<reference evidence="2" key="3">
    <citation type="submission" date="2025-08" db="UniProtKB">
        <authorList>
            <consortium name="Ensembl"/>
        </authorList>
    </citation>
    <scope>IDENTIFICATION</scope>
    <source>
        <strain evidence="2">17573</strain>
    </source>
</reference>